<evidence type="ECO:0000256" key="9">
    <source>
        <dbReference type="ARBA" id="ARBA00047592"/>
    </source>
</evidence>
<comment type="catalytic activity">
    <reaction evidence="10">
        <text>L-seryl-[protein] + ATP = O-phospho-L-seryl-[protein] + ADP + H(+)</text>
        <dbReference type="Rhea" id="RHEA:17989"/>
        <dbReference type="Rhea" id="RHEA-COMP:9863"/>
        <dbReference type="Rhea" id="RHEA-COMP:11604"/>
        <dbReference type="ChEBI" id="CHEBI:15378"/>
        <dbReference type="ChEBI" id="CHEBI:29999"/>
        <dbReference type="ChEBI" id="CHEBI:30616"/>
        <dbReference type="ChEBI" id="CHEBI:83421"/>
        <dbReference type="ChEBI" id="CHEBI:456216"/>
        <dbReference type="EC" id="2.7.11.24"/>
    </reaction>
</comment>
<dbReference type="GO" id="GO:0005737">
    <property type="term" value="C:cytoplasm"/>
    <property type="evidence" value="ECO:0000318"/>
    <property type="project" value="GO_Central"/>
</dbReference>
<dbReference type="InterPro" id="IPR003527">
    <property type="entry name" value="MAP_kinase_CS"/>
</dbReference>
<evidence type="ECO:0000256" key="3">
    <source>
        <dbReference type="ARBA" id="ARBA00022553"/>
    </source>
</evidence>
<reference evidence="16" key="1">
    <citation type="submission" date="2012-12" db="EMBL/GenBank/DDBJ databases">
        <authorList>
            <person name="Hellsten U."/>
            <person name="Grimwood J."/>
            <person name="Chapman J.A."/>
            <person name="Shapiro H."/>
            <person name="Aerts A."/>
            <person name="Otillar R.P."/>
            <person name="Terry A.Y."/>
            <person name="Boore J.L."/>
            <person name="Simakov O."/>
            <person name="Marletaz F."/>
            <person name="Cho S.-J."/>
            <person name="Edsinger-Gonzales E."/>
            <person name="Havlak P."/>
            <person name="Kuo D.-H."/>
            <person name="Larsson T."/>
            <person name="Lv J."/>
            <person name="Arendt D."/>
            <person name="Savage R."/>
            <person name="Osoegawa K."/>
            <person name="de Jong P."/>
            <person name="Lindberg D.R."/>
            <person name="Seaver E.C."/>
            <person name="Weisblat D.A."/>
            <person name="Putnam N.H."/>
            <person name="Grigoriev I.V."/>
            <person name="Rokhsar D.S."/>
        </authorList>
    </citation>
    <scope>NUCLEOTIDE SEQUENCE</scope>
</reference>
<evidence type="ECO:0000256" key="4">
    <source>
        <dbReference type="ARBA" id="ARBA00022679"/>
    </source>
</evidence>
<reference evidence="14 16" key="2">
    <citation type="journal article" date="2013" name="Nature">
        <title>Insights into bilaterian evolution from three spiralian genomes.</title>
        <authorList>
            <person name="Simakov O."/>
            <person name="Marletaz F."/>
            <person name="Cho S.J."/>
            <person name="Edsinger-Gonzales E."/>
            <person name="Havlak P."/>
            <person name="Hellsten U."/>
            <person name="Kuo D.H."/>
            <person name="Larsson T."/>
            <person name="Lv J."/>
            <person name="Arendt D."/>
            <person name="Savage R."/>
            <person name="Osoegawa K."/>
            <person name="de Jong P."/>
            <person name="Grimwood J."/>
            <person name="Chapman J.A."/>
            <person name="Shapiro H."/>
            <person name="Aerts A."/>
            <person name="Otillar R.P."/>
            <person name="Terry A.Y."/>
            <person name="Boore J.L."/>
            <person name="Grigoriev I.V."/>
            <person name="Lindberg D.R."/>
            <person name="Seaver E.C."/>
            <person name="Weisblat D.A."/>
            <person name="Putnam N.H."/>
            <person name="Rokhsar D.S."/>
        </authorList>
    </citation>
    <scope>NUCLEOTIDE SEQUENCE</scope>
</reference>
<dbReference type="InterPro" id="IPR000719">
    <property type="entry name" value="Prot_kinase_dom"/>
</dbReference>
<dbReference type="EnsemblMetazoa" id="HelroT85482">
    <property type="protein sequence ID" value="HelroP85482"/>
    <property type="gene ID" value="HelroG85482"/>
</dbReference>
<dbReference type="Pfam" id="PF00069">
    <property type="entry name" value="Pkinase"/>
    <property type="match status" value="1"/>
</dbReference>
<evidence type="ECO:0000259" key="13">
    <source>
        <dbReference type="PROSITE" id="PS50011"/>
    </source>
</evidence>
<dbReference type="PROSITE" id="PS50011">
    <property type="entry name" value="PROTEIN_KINASE_DOM"/>
    <property type="match status" value="1"/>
</dbReference>
<keyword evidence="16" id="KW-1185">Reference proteome</keyword>
<dbReference type="CTD" id="20216474"/>
<dbReference type="CDD" id="cd07852">
    <property type="entry name" value="STKc_MAPK15-like"/>
    <property type="match status" value="1"/>
</dbReference>
<dbReference type="RefSeq" id="XP_009024459.1">
    <property type="nucleotide sequence ID" value="XM_009026211.1"/>
</dbReference>
<dbReference type="AlphaFoldDB" id="T1G5X7"/>
<dbReference type="PROSITE" id="PS01351">
    <property type="entry name" value="MAPK"/>
    <property type="match status" value="1"/>
</dbReference>
<feature type="domain" description="Protein kinase" evidence="13">
    <location>
        <begin position="14"/>
        <end position="316"/>
    </location>
</feature>
<dbReference type="GO" id="GO:0005634">
    <property type="term" value="C:nucleus"/>
    <property type="evidence" value="ECO:0000318"/>
    <property type="project" value="GO_Central"/>
</dbReference>
<dbReference type="InterPro" id="IPR017441">
    <property type="entry name" value="Protein_kinase_ATP_BS"/>
</dbReference>
<feature type="binding site" evidence="11">
    <location>
        <position position="43"/>
    </location>
    <ligand>
        <name>ATP</name>
        <dbReference type="ChEBI" id="CHEBI:30616"/>
    </ligand>
</feature>
<dbReference type="KEGG" id="hro:HELRODRAFT_85482"/>
<dbReference type="EMBL" id="KB097379">
    <property type="protein sequence ID" value="ESN97425.1"/>
    <property type="molecule type" value="Genomic_DNA"/>
</dbReference>
<keyword evidence="8" id="KW-0131">Cell cycle</keyword>
<dbReference type="Gene3D" id="3.30.200.20">
    <property type="entry name" value="Phosphorylase Kinase, domain 1"/>
    <property type="match status" value="1"/>
</dbReference>
<dbReference type="eggNOG" id="KOG0660">
    <property type="taxonomic scope" value="Eukaryota"/>
</dbReference>
<dbReference type="InterPro" id="IPR050117">
    <property type="entry name" value="MAPK"/>
</dbReference>
<dbReference type="GO" id="GO:0004674">
    <property type="term" value="F:protein serine/threonine kinase activity"/>
    <property type="evidence" value="ECO:0000318"/>
    <property type="project" value="GO_Central"/>
</dbReference>
<dbReference type="PRINTS" id="PR01771">
    <property type="entry name" value="ERK3ERK4MAPK"/>
</dbReference>
<keyword evidence="3" id="KW-0597">Phosphoprotein</keyword>
<dbReference type="GO" id="GO:0005524">
    <property type="term" value="F:ATP binding"/>
    <property type="evidence" value="ECO:0007669"/>
    <property type="project" value="UniProtKB-UniRule"/>
</dbReference>
<name>T1G5X7_HELRO</name>
<dbReference type="OMA" id="PDQEWTR"/>
<protein>
    <recommendedName>
        <fullName evidence="1">mitogen-activated protein kinase</fullName>
        <ecNumber evidence="1">2.7.11.24</ecNumber>
    </recommendedName>
</protein>
<dbReference type="FunFam" id="1.10.510.10:FF:000238">
    <property type="entry name" value="Mitogen-activated protein kinase"/>
    <property type="match status" value="1"/>
</dbReference>
<dbReference type="OrthoDB" id="192887at2759"/>
<dbReference type="SUPFAM" id="SSF56112">
    <property type="entry name" value="Protein kinase-like (PK-like)"/>
    <property type="match status" value="1"/>
</dbReference>
<evidence type="ECO:0000256" key="10">
    <source>
        <dbReference type="ARBA" id="ARBA00048312"/>
    </source>
</evidence>
<dbReference type="EMBL" id="AMQM01006326">
    <property type="status" value="NOT_ANNOTATED_CDS"/>
    <property type="molecule type" value="Genomic_DNA"/>
</dbReference>
<dbReference type="PROSITE" id="PS00108">
    <property type="entry name" value="PROTEIN_KINASE_ST"/>
    <property type="match status" value="1"/>
</dbReference>
<dbReference type="Proteomes" id="UP000015101">
    <property type="component" value="Unassembled WGS sequence"/>
</dbReference>
<comment type="similarity">
    <text evidence="12">Belongs to the protein kinase superfamily.</text>
</comment>
<keyword evidence="6" id="KW-0418">Kinase</keyword>
<evidence type="ECO:0000256" key="5">
    <source>
        <dbReference type="ARBA" id="ARBA00022741"/>
    </source>
</evidence>
<dbReference type="InterPro" id="IPR008271">
    <property type="entry name" value="Ser/Thr_kinase_AS"/>
</dbReference>
<evidence type="ECO:0000256" key="1">
    <source>
        <dbReference type="ARBA" id="ARBA00012411"/>
    </source>
</evidence>
<keyword evidence="5 11" id="KW-0547">Nucleotide-binding</keyword>
<proteinExistence type="inferred from homology"/>
<dbReference type="FunFam" id="3.30.200.20:FF:000166">
    <property type="entry name" value="Mitogen-activated protein kinase"/>
    <property type="match status" value="1"/>
</dbReference>
<keyword evidence="4" id="KW-0808">Transferase</keyword>
<comment type="catalytic activity">
    <reaction evidence="9">
        <text>L-threonyl-[protein] + ATP = O-phospho-L-threonyl-[protein] + ADP + H(+)</text>
        <dbReference type="Rhea" id="RHEA:46608"/>
        <dbReference type="Rhea" id="RHEA-COMP:11060"/>
        <dbReference type="Rhea" id="RHEA-COMP:11605"/>
        <dbReference type="ChEBI" id="CHEBI:15378"/>
        <dbReference type="ChEBI" id="CHEBI:30013"/>
        <dbReference type="ChEBI" id="CHEBI:30616"/>
        <dbReference type="ChEBI" id="CHEBI:61977"/>
        <dbReference type="ChEBI" id="CHEBI:456216"/>
        <dbReference type="EC" id="2.7.11.24"/>
    </reaction>
</comment>
<evidence type="ECO:0000313" key="14">
    <source>
        <dbReference type="EMBL" id="ESN97425.1"/>
    </source>
</evidence>
<accession>T1G5X7</accession>
<evidence type="ECO:0000256" key="6">
    <source>
        <dbReference type="ARBA" id="ARBA00022777"/>
    </source>
</evidence>
<sequence>MSNNEVESHITKKYLIKKRLGKGAYGIVWKAVDKKTSEVVALKKIFDAFRNATDAQRTFREIMFLQAFSDHRNIIRLRNVIKAENDKDIYLVFEFMDTDLHNVIKKGNILSDVHKQFIMYQLLAATKYLHSGNVIHRDYKPSNVLLDGQCIVKVCDFGLARSLSQITVDEQGDPNLTEYVATRWYRAPEILLACHTYTKGVDMWSLGCILGEMLTGKPLFPGSSTLNQIEKIIASVDPPTKQDVDAMQSVYGPSLLEKASKRIRQPLNDFFSMPASPSSAPANILLKSAVDLLNKLLQFNPNKRLTADNALHHKYVQRFHNPAEETVIGRDILNPVPDDVQLTVDEYRTRLYEIVARSKSERR</sequence>
<keyword evidence="7 11" id="KW-0067">ATP-binding</keyword>
<evidence type="ECO:0000313" key="15">
    <source>
        <dbReference type="EnsemblMetazoa" id="HelroP85482"/>
    </source>
</evidence>
<evidence type="ECO:0000256" key="11">
    <source>
        <dbReference type="PROSITE-ProRule" id="PRU10141"/>
    </source>
</evidence>
<keyword evidence="2 12" id="KW-0723">Serine/threonine-protein kinase</keyword>
<organism evidence="15 16">
    <name type="scientific">Helobdella robusta</name>
    <name type="common">Californian leech</name>
    <dbReference type="NCBI Taxonomy" id="6412"/>
    <lineage>
        <taxon>Eukaryota</taxon>
        <taxon>Metazoa</taxon>
        <taxon>Spiralia</taxon>
        <taxon>Lophotrochozoa</taxon>
        <taxon>Annelida</taxon>
        <taxon>Clitellata</taxon>
        <taxon>Hirudinea</taxon>
        <taxon>Rhynchobdellida</taxon>
        <taxon>Glossiphoniidae</taxon>
        <taxon>Helobdella</taxon>
    </lineage>
</organism>
<dbReference type="PROSITE" id="PS00107">
    <property type="entry name" value="PROTEIN_KINASE_ATP"/>
    <property type="match status" value="1"/>
</dbReference>
<gene>
    <name evidence="15" type="primary">20216474</name>
    <name evidence="14" type="ORF">HELRODRAFT_85482</name>
</gene>
<dbReference type="GeneID" id="20216474"/>
<dbReference type="GO" id="GO:0035556">
    <property type="term" value="P:intracellular signal transduction"/>
    <property type="evidence" value="ECO:0000318"/>
    <property type="project" value="GO_Central"/>
</dbReference>
<dbReference type="Gene3D" id="1.10.510.10">
    <property type="entry name" value="Transferase(Phosphotransferase) domain 1"/>
    <property type="match status" value="1"/>
</dbReference>
<dbReference type="InterPro" id="IPR011009">
    <property type="entry name" value="Kinase-like_dom_sf"/>
</dbReference>
<evidence type="ECO:0000256" key="7">
    <source>
        <dbReference type="ARBA" id="ARBA00022840"/>
    </source>
</evidence>
<dbReference type="EC" id="2.7.11.24" evidence="1"/>
<reference evidence="15" key="3">
    <citation type="submission" date="2015-06" db="UniProtKB">
        <authorList>
            <consortium name="EnsemblMetazoa"/>
        </authorList>
    </citation>
    <scope>IDENTIFICATION</scope>
</reference>
<dbReference type="STRING" id="6412.T1G5X7"/>
<dbReference type="InterPro" id="IPR008350">
    <property type="entry name" value="MAPK_ERK3/4"/>
</dbReference>
<evidence type="ECO:0000256" key="8">
    <source>
        <dbReference type="ARBA" id="ARBA00023306"/>
    </source>
</evidence>
<evidence type="ECO:0000256" key="12">
    <source>
        <dbReference type="RuleBase" id="RU000304"/>
    </source>
</evidence>
<evidence type="ECO:0000256" key="2">
    <source>
        <dbReference type="ARBA" id="ARBA00022527"/>
    </source>
</evidence>
<dbReference type="PANTHER" id="PTHR24055">
    <property type="entry name" value="MITOGEN-ACTIVATED PROTEIN KINASE"/>
    <property type="match status" value="1"/>
</dbReference>
<dbReference type="HOGENOM" id="CLU_000288_181_1_1"/>
<evidence type="ECO:0000313" key="16">
    <source>
        <dbReference type="Proteomes" id="UP000015101"/>
    </source>
</evidence>
<dbReference type="InParanoid" id="T1G5X7"/>
<dbReference type="GO" id="GO:0004707">
    <property type="term" value="F:MAP kinase activity"/>
    <property type="evidence" value="ECO:0007669"/>
    <property type="project" value="UniProtKB-EC"/>
</dbReference>